<name>A0A8S5S7B4_9CAUD</name>
<dbReference type="GO" id="GO:0006259">
    <property type="term" value="P:DNA metabolic process"/>
    <property type="evidence" value="ECO:0007669"/>
    <property type="project" value="InterPro"/>
</dbReference>
<accession>A0A8S5S7B4</accession>
<evidence type="ECO:0000313" key="1">
    <source>
        <dbReference type="EMBL" id="DAF46925.1"/>
    </source>
</evidence>
<sequence length="270" mass="30129">MAEVNQKGIIANTTKQAVANKHKPQTIKDYIKVYEGEIAKALPNVITPERFSRIAMTAVTNTPKLAKCTPQSFIGALLIAAQLGVEPNTALGQAYLIPYGNQCQFQLGYKGALDLAYRTGEVRSITAEVVREGDLFEYELGLNPKLKHVPAQKGRGKPIFYYAVFKLVNGGEGFQVMSYEDVTEHAKKYSKTFNNGPWQSAFDEMAKKTVLKKLLKYMPLKTEFVKAVAQDETIKNFDVGEDNRDILDKPNEWVDADVNIVDEDTGEVKE</sequence>
<reference evidence="1" key="1">
    <citation type="journal article" date="2021" name="Proc. Natl. Acad. Sci. U.S.A.">
        <title>A Catalog of Tens of Thousands of Viruses from Human Metagenomes Reveals Hidden Associations with Chronic Diseases.</title>
        <authorList>
            <person name="Tisza M.J."/>
            <person name="Buck C.B."/>
        </authorList>
    </citation>
    <scope>NUCLEOTIDE SEQUENCE</scope>
    <source>
        <strain evidence="1">CtBAZ2</strain>
    </source>
</reference>
<dbReference type="NCBIfam" id="TIGR00616">
    <property type="entry name" value="rect"/>
    <property type="match status" value="1"/>
</dbReference>
<dbReference type="InterPro" id="IPR004590">
    <property type="entry name" value="ssDNA_annealing_RecT"/>
</dbReference>
<proteinExistence type="predicted"/>
<organism evidence="1">
    <name type="scientific">Siphoviridae sp. ctBAZ2</name>
    <dbReference type="NCBI Taxonomy" id="2827801"/>
    <lineage>
        <taxon>Viruses</taxon>
        <taxon>Duplodnaviria</taxon>
        <taxon>Heunggongvirae</taxon>
        <taxon>Uroviricota</taxon>
        <taxon>Caudoviricetes</taxon>
    </lineage>
</organism>
<dbReference type="InterPro" id="IPR018330">
    <property type="entry name" value="RecT_fam"/>
</dbReference>
<dbReference type="Pfam" id="PF03837">
    <property type="entry name" value="RecT"/>
    <property type="match status" value="1"/>
</dbReference>
<protein>
    <submittedName>
        <fullName evidence="1">RecT protein</fullName>
    </submittedName>
</protein>
<dbReference type="EMBL" id="BK032547">
    <property type="protein sequence ID" value="DAF46925.1"/>
    <property type="molecule type" value="Genomic_DNA"/>
</dbReference>
<dbReference type="GO" id="GO:0003677">
    <property type="term" value="F:DNA binding"/>
    <property type="evidence" value="ECO:0007669"/>
    <property type="project" value="InterPro"/>
</dbReference>